<evidence type="ECO:0000313" key="3">
    <source>
        <dbReference type="Proteomes" id="UP000242525"/>
    </source>
</evidence>
<dbReference type="Proteomes" id="UP000242525">
    <property type="component" value="Unassembled WGS sequence"/>
</dbReference>
<accession>A0A0J9XD41</accession>
<feature type="region of interest" description="Disordered" evidence="1">
    <location>
        <begin position="23"/>
        <end position="68"/>
    </location>
</feature>
<feature type="region of interest" description="Disordered" evidence="1">
    <location>
        <begin position="308"/>
        <end position="362"/>
    </location>
</feature>
<evidence type="ECO:0000256" key="1">
    <source>
        <dbReference type="SAM" id="MobiDB-lite"/>
    </source>
</evidence>
<organism evidence="2 3">
    <name type="scientific">Geotrichum candidum</name>
    <name type="common">Oospora lactis</name>
    <name type="synonym">Dipodascus geotrichum</name>
    <dbReference type="NCBI Taxonomy" id="1173061"/>
    <lineage>
        <taxon>Eukaryota</taxon>
        <taxon>Fungi</taxon>
        <taxon>Dikarya</taxon>
        <taxon>Ascomycota</taxon>
        <taxon>Saccharomycotina</taxon>
        <taxon>Dipodascomycetes</taxon>
        <taxon>Dipodascales</taxon>
        <taxon>Dipodascaceae</taxon>
        <taxon>Geotrichum</taxon>
    </lineage>
</organism>
<keyword evidence="3" id="KW-1185">Reference proteome</keyword>
<reference evidence="2" key="1">
    <citation type="submission" date="2014-03" db="EMBL/GenBank/DDBJ databases">
        <authorList>
            <person name="Casaregola S."/>
        </authorList>
    </citation>
    <scope>NUCLEOTIDE SEQUENCE [LARGE SCALE GENOMIC DNA]</scope>
    <source>
        <strain evidence="2">CLIB 918</strain>
    </source>
</reference>
<evidence type="ECO:0000313" key="2">
    <source>
        <dbReference type="EMBL" id="CDO54742.1"/>
    </source>
</evidence>
<sequence length="362" mass="40287">MVSTATCLRRLGPRVLTRQITVVRRSRTATRARPATKTTTARDPASAQPDLGGRSIPPSPPFSPPRNYNASVLDAVFQDHNRPQLQDEITATFGSKNRKFLVPTGPEAVNGGSVPASPQAIRGVPIFLVQLAYSQRFLRGVPVASDGPNFRGYYFPPWHFVSLGRKTSPALIMTYGPGEEYNGAPEYTRQAAMISQRQMLTKNPFSYAFGRKQTMQALRQALWQAITRDPGRAVDGTYFFVAKRMPTDTAALDKEMAGYVRTCYNFATSKRGLDWVDQFNERINWRGVQAECGRRLFPVPNHHVQKGHGLFWNAPTNNRNNRNNRSNNGSTGKSTSRSISRSTGRSTSRSNNRSSSSDKKAK</sequence>
<gene>
    <name evidence="2" type="ORF">BN980_GECA08s03970g</name>
</gene>
<dbReference type="OrthoDB" id="4062049at2759"/>
<name>A0A0J9XD41_GEOCN</name>
<dbReference type="EMBL" id="CCBN010000008">
    <property type="protein sequence ID" value="CDO54742.1"/>
    <property type="molecule type" value="Genomic_DNA"/>
</dbReference>
<proteinExistence type="predicted"/>
<comment type="caution">
    <text evidence="2">The sequence shown here is derived from an EMBL/GenBank/DDBJ whole genome shotgun (WGS) entry which is preliminary data.</text>
</comment>
<feature type="compositionally biased region" description="Low complexity" evidence="1">
    <location>
        <begin position="31"/>
        <end position="42"/>
    </location>
</feature>
<protein>
    <submittedName>
        <fullName evidence="2">Uncharacterized protein</fullName>
    </submittedName>
</protein>
<feature type="compositionally biased region" description="Low complexity" evidence="1">
    <location>
        <begin position="316"/>
        <end position="355"/>
    </location>
</feature>
<dbReference type="AlphaFoldDB" id="A0A0J9XD41"/>